<dbReference type="Proteomes" id="UP000520592">
    <property type="component" value="Unassembled WGS sequence"/>
</dbReference>
<dbReference type="RefSeq" id="WP_177057868.1">
    <property type="nucleotide sequence ID" value="NZ_JACAPS010000014.1"/>
</dbReference>
<dbReference type="EMBL" id="JACAQD010000021">
    <property type="protein sequence ID" value="NWC34370.1"/>
    <property type="molecule type" value="Genomic_DNA"/>
</dbReference>
<gene>
    <name evidence="1" type="ORF">HX876_18440</name>
</gene>
<name>A0A7Y8CL92_9PSED</name>
<accession>A0A7Y8CL92</accession>
<comment type="caution">
    <text evidence="1">The sequence shown here is derived from an EMBL/GenBank/DDBJ whole genome shotgun (WGS) entry which is preliminary data.</text>
</comment>
<evidence type="ECO:0000313" key="1">
    <source>
        <dbReference type="EMBL" id="NWC34370.1"/>
    </source>
</evidence>
<evidence type="ECO:0000313" key="2">
    <source>
        <dbReference type="Proteomes" id="UP000520592"/>
    </source>
</evidence>
<dbReference type="AlphaFoldDB" id="A0A7Y8CL92"/>
<sequence>MSMQLIRVTSKRKEILKYTKKLGLYGLYKDVKSAHNKSVCHLIFDPLDYTFKVLVDQSRVPYEYQDECIREQNEK</sequence>
<reference evidence="1 2" key="1">
    <citation type="submission" date="2020-04" db="EMBL/GenBank/DDBJ databases">
        <title>Molecular characterization of pseudomonads from Agaricus bisporus reveal novel blotch 2 pathogens in Western Europe.</title>
        <authorList>
            <person name="Taparia T."/>
            <person name="Krijger M."/>
            <person name="Haynes E."/>
            <person name="Elpinstone J.G."/>
            <person name="Noble R."/>
            <person name="Van Der Wolf J."/>
        </authorList>
    </citation>
    <scope>NUCLEOTIDE SEQUENCE [LARGE SCALE GENOMIC DNA]</scope>
    <source>
        <strain evidence="1 2">IPO3737</strain>
    </source>
</reference>
<organism evidence="1 2">
    <name type="scientific">Pseudomonas gingeri</name>
    <dbReference type="NCBI Taxonomy" id="117681"/>
    <lineage>
        <taxon>Bacteria</taxon>
        <taxon>Pseudomonadati</taxon>
        <taxon>Pseudomonadota</taxon>
        <taxon>Gammaproteobacteria</taxon>
        <taxon>Pseudomonadales</taxon>
        <taxon>Pseudomonadaceae</taxon>
        <taxon>Pseudomonas</taxon>
    </lineage>
</organism>
<proteinExistence type="predicted"/>
<protein>
    <submittedName>
        <fullName evidence="1">Uncharacterized protein</fullName>
    </submittedName>
</protein>